<evidence type="ECO:0000256" key="6">
    <source>
        <dbReference type="ARBA" id="ARBA00023136"/>
    </source>
</evidence>
<accession>A0ABW3IAZ6</accession>
<evidence type="ECO:0000256" key="1">
    <source>
        <dbReference type="ARBA" id="ARBA00004651"/>
    </source>
</evidence>
<dbReference type="RefSeq" id="WP_380821726.1">
    <property type="nucleotide sequence ID" value="NZ_JBHTJN010000025.1"/>
</dbReference>
<protein>
    <submittedName>
        <fullName evidence="9">DHA2 family efflux MFS transporter permease subunit</fullName>
    </submittedName>
</protein>
<dbReference type="NCBIfam" id="TIGR00711">
    <property type="entry name" value="efflux_EmrB"/>
    <property type="match status" value="1"/>
</dbReference>
<dbReference type="InterPro" id="IPR011701">
    <property type="entry name" value="MFS"/>
</dbReference>
<evidence type="ECO:0000256" key="3">
    <source>
        <dbReference type="ARBA" id="ARBA00022475"/>
    </source>
</evidence>
<feature type="transmembrane region" description="Helical" evidence="7">
    <location>
        <begin position="264"/>
        <end position="291"/>
    </location>
</feature>
<feature type="transmembrane region" description="Helical" evidence="7">
    <location>
        <begin position="399"/>
        <end position="418"/>
    </location>
</feature>
<feature type="transmembrane region" description="Helical" evidence="7">
    <location>
        <begin position="103"/>
        <end position="122"/>
    </location>
</feature>
<comment type="caution">
    <text evidence="9">The sequence shown here is derived from an EMBL/GenBank/DDBJ whole genome shotgun (WGS) entry which is preliminary data.</text>
</comment>
<dbReference type="Proteomes" id="UP001596996">
    <property type="component" value="Unassembled WGS sequence"/>
</dbReference>
<reference evidence="10" key="1">
    <citation type="journal article" date="2019" name="Int. J. Syst. Evol. Microbiol.">
        <title>The Global Catalogue of Microorganisms (GCM) 10K type strain sequencing project: providing services to taxonomists for standard genome sequencing and annotation.</title>
        <authorList>
            <consortium name="The Broad Institute Genomics Platform"/>
            <consortium name="The Broad Institute Genome Sequencing Center for Infectious Disease"/>
            <person name="Wu L."/>
            <person name="Ma J."/>
        </authorList>
    </citation>
    <scope>NUCLEOTIDE SEQUENCE [LARGE SCALE GENOMIC DNA]</scope>
    <source>
        <strain evidence="10">CCUG 61707</strain>
    </source>
</reference>
<feature type="transmembrane region" description="Helical" evidence="7">
    <location>
        <begin position="12"/>
        <end position="35"/>
    </location>
</feature>
<name>A0ABW3IAZ6_9PAST</name>
<feature type="transmembrane region" description="Helical" evidence="7">
    <location>
        <begin position="297"/>
        <end position="316"/>
    </location>
</feature>
<feature type="transmembrane region" description="Helical" evidence="7">
    <location>
        <begin position="196"/>
        <end position="213"/>
    </location>
</feature>
<dbReference type="Gene3D" id="1.20.1720.10">
    <property type="entry name" value="Multidrug resistance protein D"/>
    <property type="match status" value="1"/>
</dbReference>
<dbReference type="Gene3D" id="1.20.1250.20">
    <property type="entry name" value="MFS general substrate transporter like domains"/>
    <property type="match status" value="1"/>
</dbReference>
<dbReference type="PRINTS" id="PR01036">
    <property type="entry name" value="TCRTETB"/>
</dbReference>
<feature type="transmembrane region" description="Helical" evidence="7">
    <location>
        <begin position="134"/>
        <end position="156"/>
    </location>
</feature>
<dbReference type="InterPro" id="IPR036259">
    <property type="entry name" value="MFS_trans_sf"/>
</dbReference>
<dbReference type="CDD" id="cd17503">
    <property type="entry name" value="MFS_LmrB_MDR_like"/>
    <property type="match status" value="1"/>
</dbReference>
<dbReference type="PROSITE" id="PS50850">
    <property type="entry name" value="MFS"/>
    <property type="match status" value="1"/>
</dbReference>
<dbReference type="InterPro" id="IPR020846">
    <property type="entry name" value="MFS_dom"/>
</dbReference>
<evidence type="ECO:0000256" key="2">
    <source>
        <dbReference type="ARBA" id="ARBA00022448"/>
    </source>
</evidence>
<feature type="transmembrane region" description="Helical" evidence="7">
    <location>
        <begin position="75"/>
        <end position="97"/>
    </location>
</feature>
<dbReference type="Pfam" id="PF07690">
    <property type="entry name" value="MFS_1"/>
    <property type="match status" value="2"/>
</dbReference>
<keyword evidence="5 7" id="KW-1133">Transmembrane helix</keyword>
<feature type="transmembrane region" description="Helical" evidence="7">
    <location>
        <begin position="47"/>
        <end position="68"/>
    </location>
</feature>
<dbReference type="EMBL" id="JBHTJN010000025">
    <property type="protein sequence ID" value="MFD0966852.1"/>
    <property type="molecule type" value="Genomic_DNA"/>
</dbReference>
<evidence type="ECO:0000259" key="8">
    <source>
        <dbReference type="PROSITE" id="PS50850"/>
    </source>
</evidence>
<keyword evidence="10" id="KW-1185">Reference proteome</keyword>
<evidence type="ECO:0000256" key="7">
    <source>
        <dbReference type="SAM" id="Phobius"/>
    </source>
</evidence>
<keyword evidence="3" id="KW-1003">Cell membrane</keyword>
<evidence type="ECO:0000313" key="10">
    <source>
        <dbReference type="Proteomes" id="UP001596996"/>
    </source>
</evidence>
<keyword evidence="4 7" id="KW-0812">Transmembrane</keyword>
<gene>
    <name evidence="9" type="ORF">ACFQ02_08400</name>
</gene>
<evidence type="ECO:0000313" key="9">
    <source>
        <dbReference type="EMBL" id="MFD0966852.1"/>
    </source>
</evidence>
<sequence length="471" mass="51805">MTEQTKAQKLAWIGAMAFFMQTLDATILNTALPAISKSLNESPLEMQLAIISYSLTVALLIPLSGWLADKYGTLTLFRLAVCTFILGSLLSACAVSLNSLVMARILQGVGGSLMMPVARLSILRTVPKNELLNAWNIMAMAGLTGPILGPILGGWLVTYASWHWIFLINIPIGLLGIIVAGTYMPNCKAQVNKLDWVGFIIFAGGLVGLTLGLDLIAENFVSKNITITILSLGCICLVFYYFYAKSQEDVLLPLTLFQIRTFRIGFFANLFIRLCGSSIPFLFPLMLQIVFHYSAEITGWLMVPIALSSVLLKTFIARILTVFGYKKTLIYSACCMTIIIATMSLLNQHSPIWQIILILIFYGATMSVIFTSINTLTICDLEYHNASSGSTMLSVIQQVGIGIGITLSSVIVNLYRTFLPETPQQLQQSFSYTFLTSVSFGIALIVILFRLRDNDGEHLQKHNVENKNGSA</sequence>
<keyword evidence="6 7" id="KW-0472">Membrane</keyword>
<feature type="transmembrane region" description="Helical" evidence="7">
    <location>
        <begin position="430"/>
        <end position="451"/>
    </location>
</feature>
<evidence type="ECO:0000256" key="5">
    <source>
        <dbReference type="ARBA" id="ARBA00022989"/>
    </source>
</evidence>
<feature type="transmembrane region" description="Helical" evidence="7">
    <location>
        <begin position="328"/>
        <end position="346"/>
    </location>
</feature>
<proteinExistence type="predicted"/>
<feature type="transmembrane region" description="Helical" evidence="7">
    <location>
        <begin position="162"/>
        <end position="184"/>
    </location>
</feature>
<dbReference type="SUPFAM" id="SSF103473">
    <property type="entry name" value="MFS general substrate transporter"/>
    <property type="match status" value="1"/>
</dbReference>
<dbReference type="InterPro" id="IPR004638">
    <property type="entry name" value="EmrB-like"/>
</dbReference>
<feature type="transmembrane region" description="Helical" evidence="7">
    <location>
        <begin position="225"/>
        <end position="243"/>
    </location>
</feature>
<keyword evidence="2" id="KW-0813">Transport</keyword>
<feature type="domain" description="Major facilitator superfamily (MFS) profile" evidence="8">
    <location>
        <begin position="10"/>
        <end position="455"/>
    </location>
</feature>
<dbReference type="PANTHER" id="PTHR42718">
    <property type="entry name" value="MAJOR FACILITATOR SUPERFAMILY MULTIDRUG TRANSPORTER MFSC"/>
    <property type="match status" value="1"/>
</dbReference>
<feature type="transmembrane region" description="Helical" evidence="7">
    <location>
        <begin position="352"/>
        <end position="378"/>
    </location>
</feature>
<evidence type="ECO:0000256" key="4">
    <source>
        <dbReference type="ARBA" id="ARBA00022692"/>
    </source>
</evidence>
<dbReference type="PANTHER" id="PTHR42718:SF46">
    <property type="entry name" value="BLR6921 PROTEIN"/>
    <property type="match status" value="1"/>
</dbReference>
<organism evidence="9 10">
    <name type="scientific">Seminibacterium arietis</name>
    <dbReference type="NCBI Taxonomy" id="1173502"/>
    <lineage>
        <taxon>Bacteria</taxon>
        <taxon>Pseudomonadati</taxon>
        <taxon>Pseudomonadota</taxon>
        <taxon>Gammaproteobacteria</taxon>
        <taxon>Pasteurellales</taxon>
        <taxon>Pasteurellaceae</taxon>
        <taxon>Seminibacterium</taxon>
    </lineage>
</organism>
<comment type="subcellular location">
    <subcellularLocation>
        <location evidence="1">Cell membrane</location>
        <topology evidence="1">Multi-pass membrane protein</topology>
    </subcellularLocation>
</comment>